<feature type="compositionally biased region" description="Low complexity" evidence="1">
    <location>
        <begin position="176"/>
        <end position="203"/>
    </location>
</feature>
<dbReference type="EMBL" id="KE747825">
    <property type="protein sequence ID" value="RMZ70944.1"/>
    <property type="molecule type" value="Genomic_DNA"/>
</dbReference>
<dbReference type="InterPro" id="IPR057684">
    <property type="entry name" value="DUF7924"/>
</dbReference>
<keyword evidence="4" id="KW-1185">Reference proteome</keyword>
<reference evidence="3 4" key="1">
    <citation type="journal article" date="2014" name="PLoS ONE">
        <title>De novo Genome Assembly of the Fungal Plant Pathogen Pyrenophora semeniperda.</title>
        <authorList>
            <person name="Soliai M.M."/>
            <person name="Meyer S.E."/>
            <person name="Udall J.A."/>
            <person name="Elzinga D.E."/>
            <person name="Hermansen R.A."/>
            <person name="Bodily P.M."/>
            <person name="Hart A.A."/>
            <person name="Coleman C.E."/>
        </authorList>
    </citation>
    <scope>NUCLEOTIDE SEQUENCE [LARGE SCALE GENOMIC DNA]</scope>
    <source>
        <strain evidence="3 4">CCB06</strain>
        <tissue evidence="3">Mycelium</tissue>
    </source>
</reference>
<evidence type="ECO:0000259" key="2">
    <source>
        <dbReference type="Pfam" id="PF25545"/>
    </source>
</evidence>
<accession>A0A3M7M964</accession>
<protein>
    <submittedName>
        <fullName evidence="3">Copper transport accessory</fullName>
    </submittedName>
</protein>
<dbReference type="Pfam" id="PF25545">
    <property type="entry name" value="DUF7924"/>
    <property type="match status" value="1"/>
</dbReference>
<dbReference type="OrthoDB" id="5372703at2759"/>
<organism evidence="3 4">
    <name type="scientific">Pyrenophora seminiperda CCB06</name>
    <dbReference type="NCBI Taxonomy" id="1302712"/>
    <lineage>
        <taxon>Eukaryota</taxon>
        <taxon>Fungi</taxon>
        <taxon>Dikarya</taxon>
        <taxon>Ascomycota</taxon>
        <taxon>Pezizomycotina</taxon>
        <taxon>Dothideomycetes</taxon>
        <taxon>Pleosporomycetidae</taxon>
        <taxon>Pleosporales</taxon>
        <taxon>Pleosporineae</taxon>
        <taxon>Pleosporaceae</taxon>
        <taxon>Pyrenophora</taxon>
    </lineage>
</organism>
<sequence>MTPKESESVIQHWVENCAAVCDLEMLAAPPSPPRSHGFRMPNPSKLYPETYRTRNMHHAGVFVDTLDLPPAIDDEVRRILGVDSWEDRVVATVYEPETATYLTGLATAFQTGSRTNARMCSLEGNWKASLFGLVRSLEDLWPGALRATVSKMAWNPDLKPTGPSLDGFQNQDHGGTRTPPSAPPSASAQTASYTQSVASTTSTEAADPYHISTPKPDITIGLANTAFLRRHLRRLDDHQASGSILSDPHASIMGLRFPFLIVEAKGLDGSLSAQNKAAVSGASMLTILKDLSYQAACNAGSNSDCGFQTLDPKLTSPSTTPPAPQSIPTLCFSMVTAGPVHELWVHFEHEGAFHMEFIQLWRTTRERDAREFVHVLARIMEWGRGRFKDCIVEKLDKLAR</sequence>
<evidence type="ECO:0000256" key="1">
    <source>
        <dbReference type="SAM" id="MobiDB-lite"/>
    </source>
</evidence>
<dbReference type="AlphaFoldDB" id="A0A3M7M964"/>
<dbReference type="Proteomes" id="UP000265663">
    <property type="component" value="Unassembled WGS sequence"/>
</dbReference>
<feature type="region of interest" description="Disordered" evidence="1">
    <location>
        <begin position="156"/>
        <end position="212"/>
    </location>
</feature>
<feature type="domain" description="DUF7924" evidence="2">
    <location>
        <begin position="203"/>
        <end position="296"/>
    </location>
</feature>
<proteinExistence type="predicted"/>
<evidence type="ECO:0000313" key="3">
    <source>
        <dbReference type="EMBL" id="RMZ70944.1"/>
    </source>
</evidence>
<name>A0A3M7M964_9PLEO</name>
<evidence type="ECO:0000313" key="4">
    <source>
        <dbReference type="Proteomes" id="UP000265663"/>
    </source>
</evidence>
<gene>
    <name evidence="3" type="ORF">GMOD_00008609</name>
</gene>